<evidence type="ECO:0000256" key="8">
    <source>
        <dbReference type="ARBA" id="ARBA00023159"/>
    </source>
</evidence>
<dbReference type="GO" id="GO:0045892">
    <property type="term" value="P:negative regulation of DNA-templated transcription"/>
    <property type="evidence" value="ECO:0007669"/>
    <property type="project" value="UniProtKB-ARBA"/>
</dbReference>
<feature type="domain" description="ETS" evidence="13">
    <location>
        <begin position="5"/>
        <end position="85"/>
    </location>
</feature>
<dbReference type="VEuPathDB" id="HostDB:ENSG00000158711"/>
<dbReference type="PRINTS" id="PR00454">
    <property type="entry name" value="ETSDOMAIN"/>
</dbReference>
<keyword evidence="6" id="KW-0805">Transcription regulation</keyword>
<gene>
    <name evidence="14" type="primary">ELK4</name>
</gene>
<dbReference type="InterPro" id="IPR000418">
    <property type="entry name" value="Ets_dom"/>
</dbReference>
<dbReference type="PANTHER" id="PTHR11849">
    <property type="entry name" value="ETS"/>
    <property type="match status" value="1"/>
</dbReference>
<accession>A0A087X2F7</accession>
<dbReference type="HOGENOM" id="CLU_097592_0_0_1"/>
<keyword evidence="3" id="KW-0678">Repressor</keyword>
<dbReference type="InterPro" id="IPR036388">
    <property type="entry name" value="WH-like_DNA-bd_sf"/>
</dbReference>
<feature type="region of interest" description="Disordered" evidence="12">
    <location>
        <begin position="112"/>
        <end position="144"/>
    </location>
</feature>
<dbReference type="GeneTree" id="ENSGT00940000158900"/>
<keyword evidence="8" id="KW-0010">Activator</keyword>
<reference evidence="14 15" key="2">
    <citation type="journal article" date="2004" name="Nature">
        <title>Finishing the euchromatic sequence of the human genome.</title>
        <authorList>
            <consortium name="International Human Genome Sequencing Consortium"/>
        </authorList>
    </citation>
    <scope>NUCLEOTIDE SEQUENCE [LARGE SCALE GENOMIC DNA]</scope>
</reference>
<proteinExistence type="evidence at protein level"/>
<dbReference type="GO" id="GO:0003700">
    <property type="term" value="F:DNA-binding transcription factor activity"/>
    <property type="evidence" value="ECO:0007669"/>
    <property type="project" value="InterPro"/>
</dbReference>
<feature type="compositionally biased region" description="Basic and acidic residues" evidence="12">
    <location>
        <begin position="118"/>
        <end position="128"/>
    </location>
</feature>
<evidence type="ECO:0000256" key="9">
    <source>
        <dbReference type="ARBA" id="ARBA00023163"/>
    </source>
</evidence>
<dbReference type="GO" id="GO:0005634">
    <property type="term" value="C:nucleus"/>
    <property type="evidence" value="ECO:0007669"/>
    <property type="project" value="UniProtKB-SubCell"/>
</dbReference>
<dbReference type="OrthoDB" id="10067219at2759"/>
<dbReference type="PROSITE" id="PS00345">
    <property type="entry name" value="ETS_DOMAIN_1"/>
    <property type="match status" value="1"/>
</dbReference>
<dbReference type="GO" id="GO:0006357">
    <property type="term" value="P:regulation of transcription by RNA polymerase II"/>
    <property type="evidence" value="ECO:0007669"/>
    <property type="project" value="InterPro"/>
</dbReference>
<evidence type="ECO:0000256" key="4">
    <source>
        <dbReference type="ARBA" id="ARBA00022499"/>
    </source>
</evidence>
<dbReference type="InterPro" id="IPR036390">
    <property type="entry name" value="WH_DNA-bd_sf"/>
</dbReference>
<evidence type="ECO:0000313" key="15">
    <source>
        <dbReference type="Proteomes" id="UP000005640"/>
    </source>
</evidence>
<reference evidence="14 15" key="3">
    <citation type="journal article" date="2006" name="Nature">
        <title>The DNA sequence and biological annotation of human chromosome 1.</title>
        <authorList>
            <person name="Gregory S.G."/>
            <person name="Barlow K.F."/>
            <person name="McLay K.E."/>
            <person name="Kaul R."/>
            <person name="Swarbreck D."/>
            <person name="Dunham A."/>
            <person name="Scott C.E."/>
            <person name="Howe K.L."/>
            <person name="Woodfine K."/>
            <person name="Spencer C.C."/>
            <person name="Jones M.C."/>
            <person name="Gillson C."/>
            <person name="Searle S."/>
            <person name="Zhou Y."/>
            <person name="Kokocinski F."/>
            <person name="McDonald L."/>
            <person name="Evans R."/>
            <person name="Phillips K."/>
            <person name="Atkinson A."/>
            <person name="Cooper R."/>
            <person name="Jones C."/>
            <person name="Hall R.E."/>
            <person name="Andrews T.D."/>
            <person name="Lloyd C."/>
            <person name="Ainscough R."/>
            <person name="Almeida J.P."/>
            <person name="Ambrose K.D."/>
            <person name="Anderson F."/>
            <person name="Andrew R.W."/>
            <person name="Ashwell R.I."/>
            <person name="Aubin K."/>
            <person name="Babbage A.K."/>
            <person name="Bagguley C.L."/>
            <person name="Bailey J."/>
            <person name="Beasley H."/>
            <person name="Bethel G."/>
            <person name="Bird C.P."/>
            <person name="Bray-Allen S."/>
            <person name="Brown J.Y."/>
            <person name="Brown A.J."/>
            <person name="Buckley D."/>
            <person name="Burton J."/>
            <person name="Bye J."/>
            <person name="Carder C."/>
            <person name="Chapman J.C."/>
            <person name="Clark S.Y."/>
            <person name="Clarke G."/>
            <person name="Clee C."/>
            <person name="Cobley V."/>
            <person name="Collier R.E."/>
            <person name="Corby N."/>
            <person name="Coville G.J."/>
            <person name="Davies J."/>
            <person name="Deadman R."/>
            <person name="Dunn M."/>
            <person name="Earthrowl M."/>
            <person name="Ellington A.G."/>
            <person name="Errington H."/>
            <person name="Frankish A."/>
            <person name="Frankland J."/>
            <person name="French L."/>
            <person name="Garner P."/>
            <person name="Garnett J."/>
            <person name="Gay L."/>
            <person name="Ghori M.R."/>
            <person name="Gibson R."/>
            <person name="Gilby L.M."/>
            <person name="Gillett W."/>
            <person name="Glithero R.J."/>
            <person name="Grafham D.V."/>
            <person name="Griffiths C."/>
            <person name="Griffiths-Jones S."/>
            <person name="Grocock R."/>
            <person name="Hammond S."/>
            <person name="Harrison E.S."/>
            <person name="Hart E."/>
            <person name="Haugen E."/>
            <person name="Heath P.D."/>
            <person name="Holmes S."/>
            <person name="Holt K."/>
            <person name="Howden P.J."/>
            <person name="Hunt A.R."/>
            <person name="Hunt S.E."/>
            <person name="Hunter G."/>
            <person name="Isherwood J."/>
            <person name="James R."/>
            <person name="Johnson C."/>
            <person name="Johnson D."/>
            <person name="Joy A."/>
            <person name="Kay M."/>
            <person name="Kershaw J.K."/>
            <person name="Kibukawa M."/>
            <person name="Kimberley A.M."/>
            <person name="King A."/>
            <person name="Knights A.J."/>
            <person name="Lad H."/>
            <person name="Laird G."/>
            <person name="Lawlor S."/>
            <person name="Leongamornlert D.A."/>
            <person name="Lloyd D.M."/>
            <person name="Loveland J."/>
            <person name="Lovell J."/>
            <person name="Lush M.J."/>
            <person name="Lyne R."/>
            <person name="Martin S."/>
            <person name="Mashreghi-Mohammadi M."/>
            <person name="Matthews L."/>
            <person name="Matthews N.S."/>
            <person name="McLaren S."/>
            <person name="Milne S."/>
            <person name="Mistry S."/>
            <person name="Moore M.J."/>
            <person name="Nickerson T."/>
            <person name="O'Dell C.N."/>
            <person name="Oliver K."/>
            <person name="Palmeiri A."/>
            <person name="Palmer S.A."/>
            <person name="Parker A."/>
            <person name="Patel D."/>
            <person name="Pearce A.V."/>
            <person name="Peck A.I."/>
            <person name="Pelan S."/>
            <person name="Phelps K."/>
            <person name="Phillimore B.J."/>
            <person name="Plumb R."/>
            <person name="Rajan J."/>
            <person name="Raymond C."/>
            <person name="Rouse G."/>
            <person name="Saenphimmachak C."/>
            <person name="Sehra H.K."/>
            <person name="Sheridan E."/>
            <person name="Shownkeen R."/>
            <person name="Sims S."/>
            <person name="Skuce C.D."/>
            <person name="Smith M."/>
            <person name="Steward C."/>
            <person name="Subramanian S."/>
            <person name="Sycamore N."/>
            <person name="Tracey A."/>
            <person name="Tromans A."/>
            <person name="Van Helmond Z."/>
            <person name="Wall M."/>
            <person name="Wallis J.M."/>
            <person name="White S."/>
            <person name="Whitehead S.L."/>
            <person name="Wilkinson J.E."/>
            <person name="Willey D.L."/>
            <person name="Williams H."/>
            <person name="Wilming L."/>
            <person name="Wray P.W."/>
            <person name="Wu Z."/>
            <person name="Coulson A."/>
            <person name="Vaudin M."/>
            <person name="Sulston J.E."/>
            <person name="Durbin R."/>
            <person name="Hubbard T."/>
            <person name="Wooster R."/>
            <person name="Dunham I."/>
            <person name="Carter N.P."/>
            <person name="McVean G."/>
            <person name="Ross M.T."/>
            <person name="Harrow J."/>
            <person name="Olson M.V."/>
            <person name="Beck S."/>
            <person name="Rogers J."/>
            <person name="Bentley D.R."/>
            <person name="Banerjee R."/>
            <person name="Bryant S.P."/>
            <person name="Burford D.C."/>
            <person name="Burrill W.D."/>
            <person name="Clegg S.M."/>
            <person name="Dhami P."/>
            <person name="Dovey O."/>
            <person name="Faulkner L.M."/>
            <person name="Gribble S.M."/>
            <person name="Langford C.F."/>
            <person name="Pandian R.D."/>
            <person name="Porter K.M."/>
            <person name="Prigmore E."/>
        </authorList>
    </citation>
    <scope>NUCLEOTIDE SEQUENCE [LARGE SCALE GENOMIC DNA]</scope>
</reference>
<organism evidence="14 15">
    <name type="scientific">Homo sapiens</name>
    <name type="common">Human</name>
    <dbReference type="NCBI Taxonomy" id="9606"/>
    <lineage>
        <taxon>Eukaryota</taxon>
        <taxon>Metazoa</taxon>
        <taxon>Chordata</taxon>
        <taxon>Craniata</taxon>
        <taxon>Vertebrata</taxon>
        <taxon>Euteleostomi</taxon>
        <taxon>Mammalia</taxon>
        <taxon>Eutheria</taxon>
        <taxon>Euarchontoglires</taxon>
        <taxon>Primates</taxon>
        <taxon>Haplorrhini</taxon>
        <taxon>Catarrhini</taxon>
        <taxon>Hominidae</taxon>
        <taxon>Homo</taxon>
    </lineage>
</organism>
<evidence type="ECO:0007829" key="16">
    <source>
        <dbReference type="PeptideAtlas" id="A0A087X2F7"/>
    </source>
</evidence>
<dbReference type="FunFam" id="1.10.10.10:FF:000113">
    <property type="entry name" value="ETS domain-containing protein Elk-3"/>
    <property type="match status" value="1"/>
</dbReference>
<evidence type="ECO:0000259" key="13">
    <source>
        <dbReference type="PROSITE" id="PS50061"/>
    </source>
</evidence>
<dbReference type="SMART" id="SM00413">
    <property type="entry name" value="ETS"/>
    <property type="match status" value="1"/>
</dbReference>
<dbReference type="Antibodypedia" id="20682">
    <property type="antibodies" value="139 antibodies from 25 providers"/>
</dbReference>
<dbReference type="Bgee" id="ENSG00000158711">
    <property type="expression patterns" value="Expressed in tendon of biceps brachii and 192 other cell types or tissues"/>
</dbReference>
<evidence type="ECO:0000256" key="1">
    <source>
        <dbReference type="ARBA" id="ARBA00004123"/>
    </source>
</evidence>
<evidence type="ECO:0007829" key="17">
    <source>
        <dbReference type="ProteomicsDB" id="A0A087X2F7"/>
    </source>
</evidence>
<evidence type="ECO:0000256" key="11">
    <source>
        <dbReference type="RuleBase" id="RU004019"/>
    </source>
</evidence>
<name>A0A087X2F7_HUMAN</name>
<evidence type="ECO:0000256" key="6">
    <source>
        <dbReference type="ARBA" id="ARBA00023015"/>
    </source>
</evidence>
<dbReference type="ChiTaRS" id="ELK4">
    <property type="organism name" value="human"/>
</dbReference>
<dbReference type="EMBL" id="AC096533">
    <property type="status" value="NOT_ANNOTATED_CDS"/>
    <property type="molecule type" value="Genomic_DNA"/>
</dbReference>
<comment type="similarity">
    <text evidence="2 11">Belongs to the ETS family.</text>
</comment>
<keyword evidence="15" id="KW-1185">Reference proteome</keyword>
<dbReference type="Pfam" id="PF00178">
    <property type="entry name" value="Ets"/>
    <property type="match status" value="1"/>
</dbReference>
<reference evidence="14 15" key="1">
    <citation type="journal article" date="2001" name="Nature">
        <title>Initial sequencing and analysis of the human genome.</title>
        <authorList>
            <consortium name="International Human Genome Sequencing Consortium"/>
            <person name="Lander E.S."/>
            <person name="Linton L.M."/>
            <person name="Birren B."/>
            <person name="Nusbaum C."/>
            <person name="Zody M.C."/>
            <person name="Baldwin J."/>
            <person name="Devon K."/>
            <person name="Dewar K."/>
            <person name="Doyle M."/>
            <person name="FitzHugh W."/>
            <person name="Funke R."/>
            <person name="Gage D."/>
            <person name="Harris K."/>
            <person name="Heaford A."/>
            <person name="Howland J."/>
            <person name="Kann L."/>
            <person name="Lehoczky J."/>
            <person name="LeVine R."/>
            <person name="McEwan P."/>
            <person name="McKernan K."/>
            <person name="Meldrim J."/>
            <person name="Mesirov J.P."/>
            <person name="Miranda C."/>
            <person name="Morris W."/>
            <person name="Naylor J."/>
            <person name="Raymond C."/>
            <person name="Rosetti M."/>
            <person name="Santos R."/>
            <person name="Sheridan A."/>
            <person name="Sougnez C."/>
            <person name="Stange-Thomann N."/>
            <person name="Stojanovic N."/>
            <person name="Subramanian A."/>
            <person name="Wyman D."/>
            <person name="Rogers J."/>
            <person name="Sulston J."/>
            <person name="Ainscough R."/>
            <person name="Beck S."/>
            <person name="Bentley D."/>
            <person name="Burton J."/>
            <person name="Clee C."/>
            <person name="Carter N."/>
            <person name="Coulson A."/>
            <person name="Deadman R."/>
            <person name="Deloukas P."/>
            <person name="Dunham A."/>
            <person name="Dunham I."/>
            <person name="Durbin R."/>
            <person name="French L."/>
            <person name="Grafham D."/>
            <person name="Gregory S."/>
            <person name="Hubbard T."/>
            <person name="Humphray S."/>
            <person name="Hunt A."/>
            <person name="Jones M."/>
            <person name="Lloyd C."/>
            <person name="McMurray A."/>
            <person name="Matthews L."/>
            <person name="Mercer S."/>
            <person name="Milne S."/>
            <person name="Mullikin J.C."/>
            <person name="Mungall A."/>
            <person name="Plumb R."/>
            <person name="Ross M."/>
            <person name="Shownkeen R."/>
            <person name="Sims S."/>
            <person name="Waterston R.H."/>
            <person name="Wilson R.K."/>
            <person name="Hillier L.W."/>
            <person name="McPherson J.D."/>
            <person name="Marra M.A."/>
            <person name="Mardis E.R."/>
            <person name="Fulton L.A."/>
            <person name="Chinwalla A.T."/>
            <person name="Pepin K.H."/>
            <person name="Gish W.R."/>
            <person name="Chissoe S.L."/>
            <person name="Wendl M.C."/>
            <person name="Delehaunty K.D."/>
            <person name="Miner T.L."/>
            <person name="Delehaunty A."/>
            <person name="Kramer J.B."/>
            <person name="Cook L.L."/>
            <person name="Fulton R.S."/>
            <person name="Johnson D.L."/>
            <person name="Minx P.J."/>
            <person name="Clifton S.W."/>
            <person name="Hawkins T."/>
            <person name="Branscomb E."/>
            <person name="Predki P."/>
            <person name="Richardson P."/>
            <person name="Wenning S."/>
            <person name="Slezak T."/>
            <person name="Doggett N."/>
            <person name="Cheng J.F."/>
            <person name="Olsen A."/>
            <person name="Lucas S."/>
            <person name="Elkin C."/>
            <person name="Uberbacher E."/>
            <person name="Frazier M."/>
            <person name="Gibbs R.A."/>
            <person name="Muzny D.M."/>
            <person name="Scherer S.E."/>
            <person name="Bouck J.B."/>
            <person name="Sodergren E.J."/>
            <person name="Worley K.C."/>
            <person name="Rives C.M."/>
            <person name="Gorrell J.H."/>
            <person name="Metzker M.L."/>
            <person name="Naylor S.L."/>
            <person name="Kucherlapati R.S."/>
            <person name="Nelson D.L."/>
            <person name="Weinstock G.M."/>
            <person name="Sakaki Y."/>
            <person name="Fujiyama A."/>
            <person name="Hattori M."/>
            <person name="Yada T."/>
            <person name="Toyoda A."/>
            <person name="Itoh T."/>
            <person name="Kawagoe C."/>
            <person name="Watanabe H."/>
            <person name="Totoki Y."/>
            <person name="Taylor T."/>
            <person name="Weissenbach J."/>
            <person name="Heilig R."/>
            <person name="Saurin W."/>
            <person name="Artiguenave F."/>
            <person name="Brottier P."/>
            <person name="Bruls T."/>
            <person name="Pelletier E."/>
            <person name="Robert C."/>
            <person name="Wincker P."/>
            <person name="Smith D.R."/>
            <person name="Doucette-Stamm L."/>
            <person name="Rubenfield M."/>
            <person name="Weinstock K."/>
            <person name="Lee H.M."/>
            <person name="Dubois J."/>
            <person name="Rosenthal A."/>
            <person name="Platzer M."/>
            <person name="Nyakatura G."/>
            <person name="Taudien S."/>
            <person name="Rump A."/>
            <person name="Yang H."/>
            <person name="Yu J."/>
            <person name="Wang J."/>
            <person name="Huang G."/>
            <person name="Gu J."/>
            <person name="Hood L."/>
            <person name="Rowen L."/>
            <person name="Madan A."/>
            <person name="Qin S."/>
            <person name="Davis R.W."/>
            <person name="Federspiel N.A."/>
            <person name="Abola A.P."/>
            <person name="Proctor M.J."/>
            <person name="Myers R.M."/>
            <person name="Schmutz J."/>
            <person name="Dickson M."/>
            <person name="Grimwood J."/>
            <person name="Cox D.R."/>
            <person name="Olson M.V."/>
            <person name="Kaul R."/>
            <person name="Raymond C."/>
            <person name="Shimizu N."/>
            <person name="Kawasaki K."/>
            <person name="Minoshima S."/>
            <person name="Evans G.A."/>
            <person name="Athanasiou M."/>
            <person name="Schultz R."/>
            <person name="Roe B.A."/>
            <person name="Chen F."/>
            <person name="Pan H."/>
            <person name="Ramser J."/>
            <person name="Lehrach H."/>
            <person name="Reinhardt R."/>
            <person name="McCombie W.R."/>
            <person name="de la Bastide M."/>
            <person name="Dedhia N."/>
            <person name="Blocker H."/>
            <person name="Hornischer K."/>
            <person name="Nordsiek G."/>
            <person name="Agarwala R."/>
            <person name="Aravind L."/>
            <person name="Bailey J.A."/>
            <person name="Bateman A."/>
            <person name="Batzoglou S."/>
            <person name="Birney E."/>
            <person name="Bork P."/>
            <person name="Brown D.G."/>
            <person name="Burge C.B."/>
            <person name="Cerutti L."/>
            <person name="Chen H.C."/>
            <person name="Church D."/>
            <person name="Clamp M."/>
            <person name="Copley R.R."/>
            <person name="Doerks T."/>
            <person name="Eddy S.R."/>
            <person name="Eichler E.E."/>
            <person name="Furey T.S."/>
            <person name="Galagan J."/>
            <person name="Gilbert J.G."/>
            <person name="Harmon C."/>
            <person name="Hayashizaki Y."/>
            <person name="Haussler D."/>
            <person name="Hermjakob H."/>
            <person name="Hokamp K."/>
            <person name="Jang W."/>
            <person name="Johnson L.S."/>
            <person name="Jones T.A."/>
            <person name="Kasif S."/>
            <person name="Kaspryzk A."/>
            <person name="Kennedy S."/>
            <person name="Kent W.J."/>
            <person name="Kitts P."/>
            <person name="Koonin E.V."/>
            <person name="Korf I."/>
            <person name="Kulp D."/>
            <person name="Lancet D."/>
            <person name="Lowe T.M."/>
            <person name="McLysaght A."/>
            <person name="Mikkelsen T."/>
            <person name="Moran J.V."/>
            <person name="Mulder N."/>
            <person name="Pollara V.J."/>
            <person name="Ponting C.P."/>
            <person name="Schuler G."/>
            <person name="Schultz J."/>
            <person name="Slater G."/>
            <person name="Smit A.F."/>
            <person name="Stupka E."/>
            <person name="Szustakowski J."/>
            <person name="Thierry-Mieg D."/>
            <person name="Thierry-Mieg J."/>
            <person name="Wagner L."/>
            <person name="Wallis J."/>
            <person name="Wheeler R."/>
            <person name="Williams A."/>
            <person name="Wolf Y.I."/>
            <person name="Wolfe K.H."/>
            <person name="Yang S.P."/>
            <person name="Yeh R.F."/>
            <person name="Collins F."/>
            <person name="Guyer M.S."/>
            <person name="Peterson J."/>
            <person name="Felsenfeld A."/>
            <person name="Wetterstrand K.A."/>
            <person name="Patrinos A."/>
            <person name="Morgan M.J."/>
            <person name="de Jong P."/>
            <person name="Catanese J.J."/>
            <person name="Osoegawa K."/>
            <person name="Shizuya H."/>
            <person name="Choi S."/>
            <person name="Chen Y.J."/>
        </authorList>
    </citation>
    <scope>NUCLEOTIDE SEQUENCE [LARGE SCALE GENOMIC DNA]</scope>
</reference>
<dbReference type="SUPFAM" id="SSF46785">
    <property type="entry name" value="Winged helix' DNA-binding domain"/>
    <property type="match status" value="1"/>
</dbReference>
<dbReference type="UCSC" id="uc057oun.1">
    <property type="organism name" value="human"/>
</dbReference>
<dbReference type="AlphaFoldDB" id="A0A087X2F7"/>
<evidence type="ECO:0000256" key="2">
    <source>
        <dbReference type="ARBA" id="ARBA00005562"/>
    </source>
</evidence>
<evidence type="ECO:0000256" key="5">
    <source>
        <dbReference type="ARBA" id="ARBA00022843"/>
    </source>
</evidence>
<feature type="compositionally biased region" description="Polar residues" evidence="12">
    <location>
        <begin position="133"/>
        <end position="144"/>
    </location>
</feature>
<reference evidence="14" key="5">
    <citation type="submission" date="2025-09" db="UniProtKB">
        <authorList>
            <consortium name="Ensembl"/>
        </authorList>
    </citation>
    <scope>IDENTIFICATION</scope>
</reference>
<dbReference type="HGNC" id="HGNC:3326">
    <property type="gene designation" value="ELK4"/>
</dbReference>
<keyword evidence="5" id="KW-0832">Ubl conjugation</keyword>
<dbReference type="ExpressionAtlas" id="A0A087X2F7">
    <property type="expression patterns" value="baseline and differential"/>
</dbReference>
<dbReference type="MassIVE" id="A0A087X2F7"/>
<evidence type="ECO:0000313" key="14">
    <source>
        <dbReference type="Ensembl" id="ENSP00000484946.1"/>
    </source>
</evidence>
<dbReference type="OMA" id="KDVESCG"/>
<feature type="non-terminal residue" evidence="14">
    <location>
        <position position="144"/>
    </location>
</feature>
<dbReference type="OpenTargets" id="ENSG00000158711"/>
<dbReference type="InterPro" id="IPR046328">
    <property type="entry name" value="ETS_fam"/>
</dbReference>
<keyword evidence="16 17" id="KW-1267">Proteomics identification</keyword>
<dbReference type="Ensembl" id="ENST00000468523.2">
    <property type="protein sequence ID" value="ENSP00000484946.1"/>
    <property type="gene ID" value="ENSG00000158711.14"/>
</dbReference>
<comment type="subcellular location">
    <subcellularLocation>
        <location evidence="1 11">Nucleus</location>
    </subcellularLocation>
</comment>
<dbReference type="Gene3D" id="1.10.10.10">
    <property type="entry name" value="Winged helix-like DNA-binding domain superfamily/Winged helix DNA-binding domain"/>
    <property type="match status" value="1"/>
</dbReference>
<keyword evidence="10 11" id="KW-0539">Nucleus</keyword>
<dbReference type="PROSITE" id="PS00346">
    <property type="entry name" value="ETS_DOMAIN_2"/>
    <property type="match status" value="1"/>
</dbReference>
<dbReference type="PROSITE" id="PS50061">
    <property type="entry name" value="ETS_DOMAIN_3"/>
    <property type="match status" value="1"/>
</dbReference>
<evidence type="ECO:0000256" key="10">
    <source>
        <dbReference type="ARBA" id="ARBA00023242"/>
    </source>
</evidence>
<keyword evidence="9" id="KW-0804">Transcription</keyword>
<evidence type="ECO:0000256" key="12">
    <source>
        <dbReference type="SAM" id="MobiDB-lite"/>
    </source>
</evidence>
<reference evidence="14" key="4">
    <citation type="submission" date="2025-08" db="UniProtKB">
        <authorList>
            <consortium name="Ensembl"/>
        </authorList>
    </citation>
    <scope>IDENTIFICATION</scope>
</reference>
<evidence type="ECO:0000256" key="3">
    <source>
        <dbReference type="ARBA" id="ARBA00022491"/>
    </source>
</evidence>
<dbReference type="Proteomes" id="UP000005640">
    <property type="component" value="Chromosome 1"/>
</dbReference>
<dbReference type="Ensembl" id="ENST00000468523.2">
    <property type="protein sequence ID" value="ENSP00000484946.1"/>
    <property type="gene ID" value="ENSG00000158711.15"/>
</dbReference>
<dbReference type="SMR" id="A0A087X2F7"/>
<evidence type="ECO:0000256" key="7">
    <source>
        <dbReference type="ARBA" id="ARBA00023125"/>
    </source>
</evidence>
<keyword evidence="4" id="KW-1017">Isopeptide bond</keyword>
<dbReference type="PANTHER" id="PTHR11849:SF21">
    <property type="entry name" value="ETS DOMAIN-CONTAINING PROTEIN ELK-4"/>
    <property type="match status" value="1"/>
</dbReference>
<keyword evidence="7 11" id="KW-0238">DNA-binding</keyword>
<sequence>MDSAITLWQFLLQLLQKPQNKHMICWTSNDGQFKLLQAEEVARLWGIRKNKPNMNYDKLSRALRYYYVKNIIKKVNGQKFVYKFVSYPEILNMDPMTVGRIEGDCESLNFSEVSSSSKDVENGGKDKPPQPGAKTSSRNDYIHS</sequence>
<protein>
    <submittedName>
        <fullName evidence="14">ETS transcription factor ELK4</fullName>
    </submittedName>
</protein>
<dbReference type="GO" id="GO:0043565">
    <property type="term" value="F:sequence-specific DNA binding"/>
    <property type="evidence" value="ECO:0007669"/>
    <property type="project" value="InterPro"/>
</dbReference>